<reference evidence="2" key="2">
    <citation type="submission" date="2025-09" db="UniProtKB">
        <authorList>
            <consortium name="Ensembl"/>
        </authorList>
    </citation>
    <scope>IDENTIFICATION</scope>
</reference>
<dbReference type="Ensembl" id="ENSMMMT00000010809.1">
    <property type="protein sequence ID" value="ENSMMMP00000009475.1"/>
    <property type="gene ID" value="ENSMMMG00000008460.1"/>
</dbReference>
<protein>
    <recommendedName>
        <fullName evidence="4">Polyhomeotic-like protein 3</fullName>
    </recommendedName>
</protein>
<dbReference type="Proteomes" id="UP000694407">
    <property type="component" value="Unplaced"/>
</dbReference>
<evidence type="ECO:0000313" key="2">
    <source>
        <dbReference type="Ensembl" id="ENSMMMP00000009475.1"/>
    </source>
</evidence>
<evidence type="ECO:0000256" key="1">
    <source>
        <dbReference type="SAM" id="MobiDB-lite"/>
    </source>
</evidence>
<dbReference type="GeneTree" id="ENSGT00940000160840"/>
<accession>A0A8C5Z8C0</accession>
<name>A0A8C5Z8C0_MARMA</name>
<organism evidence="2 3">
    <name type="scientific">Marmota marmota marmota</name>
    <name type="common">Alpine marmot</name>
    <dbReference type="NCBI Taxonomy" id="9994"/>
    <lineage>
        <taxon>Eukaryota</taxon>
        <taxon>Metazoa</taxon>
        <taxon>Chordata</taxon>
        <taxon>Craniata</taxon>
        <taxon>Vertebrata</taxon>
        <taxon>Euteleostomi</taxon>
        <taxon>Mammalia</taxon>
        <taxon>Eutheria</taxon>
        <taxon>Euarchontoglires</taxon>
        <taxon>Glires</taxon>
        <taxon>Rodentia</taxon>
        <taxon>Sciuromorpha</taxon>
        <taxon>Sciuridae</taxon>
        <taxon>Xerinae</taxon>
        <taxon>Marmotini</taxon>
        <taxon>Marmota</taxon>
    </lineage>
</organism>
<feature type="region of interest" description="Disordered" evidence="1">
    <location>
        <begin position="1"/>
        <end position="45"/>
    </location>
</feature>
<keyword evidence="3" id="KW-1185">Reference proteome</keyword>
<sequence length="132" mass="13970">MENELPVPHTSSSASVTNSTSGASSSSGCNNSSSGGSGRPPGPQISVIQQALHRQPSTAAQYLQQMYAAQQQHLMLQTAALQQQHLSSAQLQSLAAVQQVRSLAAGMRGKSHSDYMCQLCQDSGEMAQRGRR</sequence>
<dbReference type="AlphaFoldDB" id="A0A8C5Z8C0"/>
<evidence type="ECO:0008006" key="4">
    <source>
        <dbReference type="Google" id="ProtNLM"/>
    </source>
</evidence>
<proteinExistence type="predicted"/>
<evidence type="ECO:0000313" key="3">
    <source>
        <dbReference type="Proteomes" id="UP000694407"/>
    </source>
</evidence>
<feature type="compositionally biased region" description="Low complexity" evidence="1">
    <location>
        <begin position="10"/>
        <end position="34"/>
    </location>
</feature>
<reference evidence="2" key="1">
    <citation type="submission" date="2025-08" db="UniProtKB">
        <authorList>
            <consortium name="Ensembl"/>
        </authorList>
    </citation>
    <scope>IDENTIFICATION</scope>
</reference>